<dbReference type="Pfam" id="PF07532">
    <property type="entry name" value="Big_4"/>
    <property type="match status" value="4"/>
</dbReference>
<name>A0A386H4Q8_9CLOT</name>
<dbReference type="KEGG" id="cfer:D4Z93_09170"/>
<feature type="domain" description="Bacterial Ig-like" evidence="2">
    <location>
        <begin position="411"/>
        <end position="468"/>
    </location>
</feature>
<feature type="region of interest" description="Disordered" evidence="1">
    <location>
        <begin position="560"/>
        <end position="579"/>
    </location>
</feature>
<evidence type="ECO:0000259" key="2">
    <source>
        <dbReference type="Pfam" id="PF07532"/>
    </source>
</evidence>
<dbReference type="InterPro" id="IPR011081">
    <property type="entry name" value="Big_4"/>
</dbReference>
<dbReference type="OrthoDB" id="1927963at2"/>
<dbReference type="PANTHER" id="PTHR30032">
    <property type="entry name" value="N-ACETYLMURAMOYL-L-ALANINE AMIDASE-RELATED"/>
    <property type="match status" value="1"/>
</dbReference>
<dbReference type="InterPro" id="IPR007253">
    <property type="entry name" value="Cell_wall-bd_2"/>
</dbReference>
<accession>A0A386H4Q8</accession>
<reference evidence="3 4" key="1">
    <citation type="journal article" date="2019" name="Int. J. Syst. Evol. Microbiol.">
        <title>Clostridium fermenticellae sp. nov., isolated from the mud in a fermentation cellar for the production of the Chinese liquor, baijiu.</title>
        <authorList>
            <person name="Xu P.X."/>
            <person name="Chai L.J."/>
            <person name="Qiu T."/>
            <person name="Zhang X.J."/>
            <person name="Lu Z.M."/>
            <person name="Xiao C."/>
            <person name="Wang S.T."/>
            <person name="Shen C.H."/>
            <person name="Shi J.S."/>
            <person name="Xu Z.H."/>
        </authorList>
    </citation>
    <scope>NUCLEOTIDE SEQUENCE [LARGE SCALE GENOMIC DNA]</scope>
    <source>
        <strain evidence="3 4">JN500901</strain>
    </source>
</reference>
<dbReference type="AlphaFoldDB" id="A0A386H4Q8"/>
<dbReference type="Pfam" id="PF04122">
    <property type="entry name" value="CW_binding_2"/>
    <property type="match status" value="3"/>
</dbReference>
<dbReference type="RefSeq" id="WP_119972844.1">
    <property type="nucleotide sequence ID" value="NZ_CP032416.1"/>
</dbReference>
<feature type="domain" description="Bacterial Ig-like" evidence="2">
    <location>
        <begin position="508"/>
        <end position="549"/>
    </location>
</feature>
<evidence type="ECO:0000256" key="1">
    <source>
        <dbReference type="SAM" id="MobiDB-lite"/>
    </source>
</evidence>
<organism evidence="3 4">
    <name type="scientific">Clostridium fermenticellae</name>
    <dbReference type="NCBI Taxonomy" id="2068654"/>
    <lineage>
        <taxon>Bacteria</taxon>
        <taxon>Bacillati</taxon>
        <taxon>Bacillota</taxon>
        <taxon>Clostridia</taxon>
        <taxon>Eubacteriales</taxon>
        <taxon>Clostridiaceae</taxon>
        <taxon>Clostridium</taxon>
    </lineage>
</organism>
<evidence type="ECO:0000313" key="4">
    <source>
        <dbReference type="Proteomes" id="UP000266301"/>
    </source>
</evidence>
<protein>
    <submittedName>
        <fullName evidence="3">Cell wall-binding repeat-containing protein</fullName>
    </submittedName>
</protein>
<dbReference type="EMBL" id="CP032416">
    <property type="protein sequence ID" value="AYD40692.1"/>
    <property type="molecule type" value="Genomic_DNA"/>
</dbReference>
<feature type="domain" description="Bacterial Ig-like" evidence="2">
    <location>
        <begin position="672"/>
        <end position="729"/>
    </location>
</feature>
<sequence>MKGRKFTYVLKSKKLSAIVLGVVLASVISLNKVYASPVITRYDGMDRYETAAKVCEDGWKSGSDYAVIVSGDNFPDALSAAPLAKKYDAPILLTNRDVLNPYTSSELGRLKVKTVYIIGGKGVVSQSIQDALSARGIKVTRIGGADRYETSIAVANALGKSKEIAVVNGDEFQDGMSIAPIAALKGMPIVLTERSYIPGVVQKYLKSNSKVDQTYVIGGSSEISSSIIGSFYSAKRIGDGDVYSRNTGVINAFQNEISTGTLYVASAKDFPDSLVAAAIAPKTKSPVLFVGDYIPQTVQNFLRSSIVDNLKILGGLGSIDYNTQENIAYLPISVSSTDSITDTIWQGDKYNLRPTIVVTASDGSIKEVPVTWNVSKINTSKPGIYTLNGKVDGMDQDVTMTLIVKPLPTKIDDITATSQSESDYSLPETVSAKMSDGTISRIPVIWEYGVQQGNKPGVYVFQGTVDHYSKKVKLTLTVTVPPQIESIPGIKLKLQNFSDFYSSVYYTNVPAKMSDGTIKQVPIIWNMNSKTDYPGYPGVYELTGRVSDYDQDIKAIIITGNAEDPTPGDPTTPDNPGQAGGTLVELPDIDIMEGDNSYNLPKNVTDPSTGKNVPVTWTTSNIDAANISTDSVETSRVSLITFIGTSAATDDRFELKANVRPMIAGISEDSLNVTISASDYYNRSYSLPSTLKAVMKDGVTTKNISVVNWDKPYITISAGQTYKIKGTVKWYNTPVTFTLTVEP</sequence>
<evidence type="ECO:0000313" key="3">
    <source>
        <dbReference type="EMBL" id="AYD40692.1"/>
    </source>
</evidence>
<dbReference type="PANTHER" id="PTHR30032:SF8">
    <property type="entry name" value="GERMINATION-SPECIFIC N-ACETYLMURAMOYL-L-ALANINE AMIDASE"/>
    <property type="match status" value="1"/>
</dbReference>
<gene>
    <name evidence="3" type="ORF">D4Z93_09170</name>
</gene>
<dbReference type="Gene3D" id="3.40.50.12090">
    <property type="match status" value="1"/>
</dbReference>
<proteinExistence type="predicted"/>
<dbReference type="Proteomes" id="UP000266301">
    <property type="component" value="Chromosome"/>
</dbReference>
<feature type="domain" description="Bacterial Ig-like" evidence="2">
    <location>
        <begin position="338"/>
        <end position="393"/>
    </location>
</feature>
<keyword evidence="4" id="KW-1185">Reference proteome</keyword>
<dbReference type="InterPro" id="IPR051922">
    <property type="entry name" value="Bact_Sporulation_Assoc"/>
</dbReference>